<name>A0A7S8C9U6_9BACI</name>
<keyword evidence="1 2" id="KW-0963">Cytoplasm</keyword>
<dbReference type="EMBL" id="CP049742">
    <property type="protein sequence ID" value="QPC46081.1"/>
    <property type="molecule type" value="Genomic_DNA"/>
</dbReference>
<reference evidence="3 4" key="1">
    <citation type="submission" date="2019-07" db="EMBL/GenBank/DDBJ databases">
        <title>Genome sequence of 2 isolates from Red Sea Mangroves.</title>
        <authorList>
            <person name="Sefrji F."/>
            <person name="Michoud G."/>
            <person name="Merlino G."/>
            <person name="Daffonchio D."/>
        </authorList>
    </citation>
    <scope>NUCLEOTIDE SEQUENCE [LARGE SCALE GENOMIC DNA]</scope>
    <source>
        <strain evidence="3 4">R1DC41</strain>
    </source>
</reference>
<dbReference type="InterPro" id="IPR046404">
    <property type="entry name" value="Adapter_SpxH"/>
</dbReference>
<evidence type="ECO:0000256" key="2">
    <source>
        <dbReference type="HAMAP-Rule" id="MF_02245"/>
    </source>
</evidence>
<dbReference type="SUPFAM" id="SSF52833">
    <property type="entry name" value="Thioredoxin-like"/>
    <property type="match status" value="1"/>
</dbReference>
<comment type="subcellular location">
    <subcellularLocation>
        <location evidence="2">Cytoplasm</location>
    </subcellularLocation>
</comment>
<dbReference type="PANTHER" id="PTHR13887:SF47">
    <property type="entry name" value="CLPXP ADAPTER PROTEIN SPXH"/>
    <property type="match status" value="1"/>
</dbReference>
<keyword evidence="4" id="KW-1185">Reference proteome</keyword>
<evidence type="ECO:0000313" key="4">
    <source>
        <dbReference type="Proteomes" id="UP000593626"/>
    </source>
</evidence>
<dbReference type="GO" id="GO:0005737">
    <property type="term" value="C:cytoplasm"/>
    <property type="evidence" value="ECO:0007669"/>
    <property type="project" value="UniProtKB-SubCell"/>
</dbReference>
<comment type="subunit">
    <text evidence="2">Interacts with Spx.</text>
</comment>
<gene>
    <name evidence="2" type="primary">spxH</name>
    <name evidence="3" type="ORF">G8O30_03465</name>
</gene>
<dbReference type="CDD" id="cd03025">
    <property type="entry name" value="DsbA_FrnE_like"/>
    <property type="match status" value="1"/>
</dbReference>
<dbReference type="KEGG" id="mcui:G8O30_03465"/>
<evidence type="ECO:0000313" key="3">
    <source>
        <dbReference type="EMBL" id="QPC46081.1"/>
    </source>
</evidence>
<dbReference type="Gene3D" id="3.40.30.10">
    <property type="entry name" value="Glutaredoxin"/>
    <property type="match status" value="1"/>
</dbReference>
<dbReference type="AlphaFoldDB" id="A0A7S8C9U6"/>
<dbReference type="PANTHER" id="PTHR13887">
    <property type="entry name" value="GLUTATHIONE S-TRANSFERASE KAPPA"/>
    <property type="match status" value="1"/>
</dbReference>
<proteinExistence type="inferred from homology"/>
<dbReference type="Pfam" id="PF13743">
    <property type="entry name" value="Thioredoxin_5"/>
    <property type="match status" value="1"/>
</dbReference>
<protein>
    <recommendedName>
        <fullName evidence="2">ClpXP adapter protein SpxH</fullName>
    </recommendedName>
</protein>
<dbReference type="Gene3D" id="1.10.472.60">
    <property type="entry name" value="putative protein disulfide isomerase domain"/>
    <property type="match status" value="1"/>
</dbReference>
<dbReference type="Proteomes" id="UP000593626">
    <property type="component" value="Chromosome"/>
</dbReference>
<dbReference type="InterPro" id="IPR036249">
    <property type="entry name" value="Thioredoxin-like_sf"/>
</dbReference>
<evidence type="ECO:0000256" key="1">
    <source>
        <dbReference type="ARBA" id="ARBA00022490"/>
    </source>
</evidence>
<accession>A0A7S8C9U6</accession>
<dbReference type="HAMAP" id="MF_02245">
    <property type="entry name" value="Adapter_SpxH"/>
    <property type="match status" value="1"/>
</dbReference>
<comment type="function">
    <text evidence="2">Adapter protein required for efficient degradation of Spx by ClpXP under non-stress conditions. Interaction with Spx stabilizes Spx and exposes the C-terminus of Spx for recognition and proteolysis by ClpXP.</text>
</comment>
<dbReference type="RefSeq" id="WP_239673603.1">
    <property type="nucleotide sequence ID" value="NZ_CP049742.1"/>
</dbReference>
<sequence>MMSDKQVTGLEIYLFIDPLCPECWALEPTMKKLVLEYGDYFTLRKVLSSSLINLNANLQNPQHLANHWERTASRTGMSCDGDLWLEHSLKSPSLVSLAIKAAELQGKRLGAKFLRKIQEELFLEKQDISNQSVLENCAKKVGLDVPVFAEDINSPSAKKAFQCDMKITSEMEVTESPTLVFFNENIEDEGLKISGLYEYEIYVEILQELAGQTLTKKSLPNLLDFLKAYQFVGTNEVATVFNWSREKATKELKKLHFQQRVNPLHVKYGTFWQFIE</sequence>
<organism evidence="3 4">
    <name type="scientific">Mangrovibacillus cuniculi</name>
    <dbReference type="NCBI Taxonomy" id="2593652"/>
    <lineage>
        <taxon>Bacteria</taxon>
        <taxon>Bacillati</taxon>
        <taxon>Bacillota</taxon>
        <taxon>Bacilli</taxon>
        <taxon>Bacillales</taxon>
        <taxon>Bacillaceae</taxon>
        <taxon>Mangrovibacillus</taxon>
    </lineage>
</organism>
<comment type="similarity">
    <text evidence="2">Belongs to the SpxH family.</text>
</comment>